<gene>
    <name evidence="3" type="ORF">INP51_02680</name>
</gene>
<dbReference type="KEGG" id="bliq:INP51_02680"/>
<dbReference type="SMART" id="SM00606">
    <property type="entry name" value="CBD_IV"/>
    <property type="match status" value="1"/>
</dbReference>
<dbReference type="GO" id="GO:0005975">
    <property type="term" value="P:carbohydrate metabolic process"/>
    <property type="evidence" value="ECO:0007669"/>
    <property type="project" value="InterPro"/>
</dbReference>
<dbReference type="SUPFAM" id="SSF49785">
    <property type="entry name" value="Galactose-binding domain-like"/>
    <property type="match status" value="1"/>
</dbReference>
<evidence type="ECO:0000256" key="1">
    <source>
        <dbReference type="ARBA" id="ARBA00022729"/>
    </source>
</evidence>
<dbReference type="InterPro" id="IPR053169">
    <property type="entry name" value="MUG_Protein"/>
</dbReference>
<evidence type="ECO:0000259" key="2">
    <source>
        <dbReference type="PROSITE" id="PS51175"/>
    </source>
</evidence>
<protein>
    <submittedName>
        <fullName evidence="3">Carbohydrate-binding protein</fullName>
    </submittedName>
</protein>
<evidence type="ECO:0000313" key="4">
    <source>
        <dbReference type="Proteomes" id="UP000593601"/>
    </source>
</evidence>
<sequence length="496" mass="56505">MERKRNYKETKTSSPTEKVKVLDYDIDFEQIAYDAFTAYIDNFYTHDEEEDVWRFGGFWTGAETFEIVIDAYEHTGDARYKEMIDQIYEGFTKDYKHQEVEGWWGGNDYNDDLMWITIACARSYLATEDTKYLATAKVNFDNTYARAWSDELGGGLFWRADNKTKNACVNGPGAIAACFLGEALDDESYFEKAKNILEWEREVLFDPVTGHIDDNVGLNGGRNSWASTYNQGTFIGASCLLYDHYGKEKYLSDAVLAADYTMIDMYHYGVMNNEESGEDLPGFKGIFTRWLNDLIVNHNQPQYIDWMQYNARTAWNNRNSAGITKTQWGKKTEDSESPSSWDASAATALYQNTPNSKDLIRSAFHPIPAKDFDSVRNITIKTENGMKYVGDIKNGAYTVYHNVDFGNIAPEAVEFQVFLEVAGGSIELHVKSQKGEPAAVLDVTKAQNANKAINNWTNQATKMTTKVTGLQTVYLVYKTEESQSYKLNFFRFLAEN</sequence>
<keyword evidence="4" id="KW-1185">Reference proteome</keyword>
<dbReference type="InterPro" id="IPR008979">
    <property type="entry name" value="Galactose-bd-like_sf"/>
</dbReference>
<reference evidence="3 4" key="1">
    <citation type="submission" date="2020-10" db="EMBL/GenBank/DDBJ databases">
        <title>Blautia liquoris sp.nov., isolated from the mud in a fermentation cellar used for the production of Chinese strong-flavoured liquor.</title>
        <authorList>
            <person name="Lu L."/>
        </authorList>
    </citation>
    <scope>NUCLEOTIDE SEQUENCE [LARGE SCALE GENOMIC DNA]</scope>
    <source>
        <strain evidence="3 4">LZLJ-3</strain>
    </source>
</reference>
<dbReference type="InterPro" id="IPR005198">
    <property type="entry name" value="Glyco_hydro_76"/>
</dbReference>
<name>A0A7M2RKM9_9FIRM</name>
<dbReference type="Pfam" id="PF03663">
    <property type="entry name" value="Glyco_hydro_76"/>
    <property type="match status" value="1"/>
</dbReference>
<dbReference type="RefSeq" id="WP_193736210.1">
    <property type="nucleotide sequence ID" value="NZ_CP063304.1"/>
</dbReference>
<dbReference type="Pfam" id="PF03422">
    <property type="entry name" value="CBM_6"/>
    <property type="match status" value="1"/>
</dbReference>
<dbReference type="GO" id="GO:0030246">
    <property type="term" value="F:carbohydrate binding"/>
    <property type="evidence" value="ECO:0007669"/>
    <property type="project" value="InterPro"/>
</dbReference>
<dbReference type="InterPro" id="IPR005084">
    <property type="entry name" value="CBM6"/>
</dbReference>
<dbReference type="SUPFAM" id="SSF48208">
    <property type="entry name" value="Six-hairpin glycosidases"/>
    <property type="match status" value="1"/>
</dbReference>
<proteinExistence type="predicted"/>
<dbReference type="AlphaFoldDB" id="A0A7M2RKM9"/>
<feature type="domain" description="CBM6" evidence="2">
    <location>
        <begin position="365"/>
        <end position="493"/>
    </location>
</feature>
<dbReference type="Proteomes" id="UP000593601">
    <property type="component" value="Chromosome"/>
</dbReference>
<dbReference type="EMBL" id="CP063304">
    <property type="protein sequence ID" value="QOV19890.1"/>
    <property type="molecule type" value="Genomic_DNA"/>
</dbReference>
<dbReference type="CDD" id="cd04084">
    <property type="entry name" value="CBM6_xylanase-like"/>
    <property type="match status" value="1"/>
</dbReference>
<accession>A0A7M2RKM9</accession>
<dbReference type="PANTHER" id="PTHR47791:SF3">
    <property type="entry name" value="MEIOTICALLY UP-REGULATED GENE 191 PROTEIN"/>
    <property type="match status" value="1"/>
</dbReference>
<dbReference type="Gene3D" id="2.60.120.260">
    <property type="entry name" value="Galactose-binding domain-like"/>
    <property type="match status" value="1"/>
</dbReference>
<evidence type="ECO:0000313" key="3">
    <source>
        <dbReference type="EMBL" id="QOV19890.1"/>
    </source>
</evidence>
<dbReference type="InterPro" id="IPR008928">
    <property type="entry name" value="6-hairpin_glycosidase_sf"/>
</dbReference>
<dbReference type="PANTHER" id="PTHR47791">
    <property type="entry name" value="MEIOTICALLY UP-REGULATED GENE 191 PROTEIN"/>
    <property type="match status" value="1"/>
</dbReference>
<dbReference type="Gene3D" id="1.50.10.20">
    <property type="match status" value="1"/>
</dbReference>
<keyword evidence="1" id="KW-0732">Signal</keyword>
<dbReference type="InterPro" id="IPR006584">
    <property type="entry name" value="Cellulose-bd_IV"/>
</dbReference>
<organism evidence="3 4">
    <name type="scientific">Blautia liquoris</name>
    <dbReference type="NCBI Taxonomy" id="2779518"/>
    <lineage>
        <taxon>Bacteria</taxon>
        <taxon>Bacillati</taxon>
        <taxon>Bacillota</taxon>
        <taxon>Clostridia</taxon>
        <taxon>Lachnospirales</taxon>
        <taxon>Lachnospiraceae</taxon>
        <taxon>Blautia</taxon>
    </lineage>
</organism>
<dbReference type="PROSITE" id="PS51175">
    <property type="entry name" value="CBM6"/>
    <property type="match status" value="1"/>
</dbReference>